<evidence type="ECO:0000313" key="2">
    <source>
        <dbReference type="Proteomes" id="UP000236333"/>
    </source>
</evidence>
<dbReference type="Proteomes" id="UP000236333">
    <property type="component" value="Unassembled WGS sequence"/>
</dbReference>
<keyword evidence="2" id="KW-1185">Reference proteome</keyword>
<evidence type="ECO:0000313" key="1">
    <source>
        <dbReference type="EMBL" id="PNH08973.1"/>
    </source>
</evidence>
<dbReference type="Gene3D" id="3.90.190.10">
    <property type="entry name" value="Protein tyrosine phosphatase superfamily"/>
    <property type="match status" value="1"/>
</dbReference>
<comment type="caution">
    <text evidence="1">The sequence shown here is derived from an EMBL/GenBank/DDBJ whole genome shotgun (WGS) entry which is preliminary data.</text>
</comment>
<organism evidence="1 2">
    <name type="scientific">Tetrabaena socialis</name>
    <dbReference type="NCBI Taxonomy" id="47790"/>
    <lineage>
        <taxon>Eukaryota</taxon>
        <taxon>Viridiplantae</taxon>
        <taxon>Chlorophyta</taxon>
        <taxon>core chlorophytes</taxon>
        <taxon>Chlorophyceae</taxon>
        <taxon>CS clade</taxon>
        <taxon>Chlamydomonadales</taxon>
        <taxon>Tetrabaenaceae</taxon>
        <taxon>Tetrabaena</taxon>
    </lineage>
</organism>
<proteinExistence type="predicted"/>
<reference evidence="1 2" key="1">
    <citation type="journal article" date="2017" name="Mol. Biol. Evol.">
        <title>The 4-celled Tetrabaena socialis nuclear genome reveals the essential components for genetic control of cell number at the origin of multicellularity in the volvocine lineage.</title>
        <authorList>
            <person name="Featherston J."/>
            <person name="Arakaki Y."/>
            <person name="Hanschen E.R."/>
            <person name="Ferris P.J."/>
            <person name="Michod R.E."/>
            <person name="Olson B.J.S.C."/>
            <person name="Nozaki H."/>
            <person name="Durand P.M."/>
        </authorList>
    </citation>
    <scope>NUCLEOTIDE SEQUENCE [LARGE SCALE GENOMIC DNA]</scope>
    <source>
        <strain evidence="1 2">NIES-571</strain>
    </source>
</reference>
<accession>A0A2J8A921</accession>
<gene>
    <name evidence="1" type="ORF">TSOC_004429</name>
</gene>
<dbReference type="EMBL" id="PGGS01000109">
    <property type="protein sequence ID" value="PNH08973.1"/>
    <property type="molecule type" value="Genomic_DNA"/>
</dbReference>
<protein>
    <submittedName>
        <fullName evidence="1">Uncharacterized protein</fullName>
    </submittedName>
</protein>
<dbReference type="AlphaFoldDB" id="A0A2J8A921"/>
<dbReference type="InterPro" id="IPR029021">
    <property type="entry name" value="Prot-tyrosine_phosphatase-like"/>
</dbReference>
<name>A0A2J8A921_9CHLO</name>
<sequence>MAKNPENPVIQFVVCDGPSEVHFKTNSHTPIKKVWASYIASRKWTAAEANTRRLFKDEATGVSLGGTIASNNVKPGSRLAVYELDADEQCQVCLTDQHGARSTFPAWIEDDVSYWVDEFRTAAWNGTTDTPSGTVTRPENRLLEQYVLYDCVSLRKVDTSPAAGETLDAYVSDAFDAFDPSGSLPSLAQFVCFRYLLRPSVRRIKVTFWMWNGDSTSIEAPSDAPLAELVAAVTAIYFPARPGQPPPRPDAAVLFKRRLIRCANPSGAGADDTQFLIEQLRVRDLIDLRSGEEMAEDDPGSVLMGAAAVREWRRGWLRPGQDVLGLCLG</sequence>